<keyword evidence="16" id="KW-1185">Reference proteome</keyword>
<dbReference type="EnsemblProtists" id="EOD26433">
    <property type="protein sequence ID" value="EOD26433"/>
    <property type="gene ID" value="EMIHUDRAFT_427005"/>
</dbReference>
<dbReference type="KEGG" id="ehx:EMIHUDRAFT_427005"/>
<evidence type="ECO:0000256" key="12">
    <source>
        <dbReference type="SAM" id="MobiDB-lite"/>
    </source>
</evidence>
<feature type="compositionally biased region" description="Pro residues" evidence="12">
    <location>
        <begin position="393"/>
        <end position="404"/>
    </location>
</feature>
<evidence type="ECO:0008006" key="17">
    <source>
        <dbReference type="Google" id="ProtNLM"/>
    </source>
</evidence>
<dbReference type="eggNOG" id="KOG2150">
    <property type="taxonomic scope" value="Eukaryota"/>
</dbReference>
<evidence type="ECO:0000256" key="5">
    <source>
        <dbReference type="ARBA" id="ARBA00022491"/>
    </source>
</evidence>
<evidence type="ECO:0000256" key="10">
    <source>
        <dbReference type="PIRNR" id="PIRNR005290"/>
    </source>
</evidence>
<feature type="compositionally biased region" description="Low complexity" evidence="12">
    <location>
        <begin position="335"/>
        <end position="359"/>
    </location>
</feature>
<keyword evidence="8 10" id="KW-0804">Transcription</keyword>
<dbReference type="PaxDb" id="2903-EOD26433"/>
<dbReference type="PIRSF" id="PIRSF005290">
    <property type="entry name" value="NOT_su_3_5"/>
    <property type="match status" value="1"/>
</dbReference>
<keyword evidence="6" id="KW-0597">Phosphoprotein</keyword>
<feature type="coiled-coil region" evidence="11">
    <location>
        <begin position="34"/>
        <end position="61"/>
    </location>
</feature>
<dbReference type="InterPro" id="IPR038635">
    <property type="entry name" value="CCR4-NOT_su2/3/5_C_sf"/>
</dbReference>
<organism evidence="15 16">
    <name type="scientific">Emiliania huxleyi (strain CCMP1516)</name>
    <dbReference type="NCBI Taxonomy" id="280463"/>
    <lineage>
        <taxon>Eukaryota</taxon>
        <taxon>Haptista</taxon>
        <taxon>Haptophyta</taxon>
        <taxon>Prymnesiophyceae</taxon>
        <taxon>Isochrysidales</taxon>
        <taxon>Noelaerhabdaceae</taxon>
        <taxon>Emiliania</taxon>
    </lineage>
</organism>
<reference evidence="15" key="2">
    <citation type="submission" date="2024-10" db="UniProtKB">
        <authorList>
            <consortium name="EnsemblProtists"/>
        </authorList>
    </citation>
    <scope>IDENTIFICATION</scope>
</reference>
<feature type="compositionally biased region" description="Acidic residues" evidence="12">
    <location>
        <begin position="229"/>
        <end position="243"/>
    </location>
</feature>
<dbReference type="FunFam" id="2.30.30.1020:FF:000006">
    <property type="entry name" value="CCR4-NOT transcription complex, subunit 3"/>
    <property type="match status" value="1"/>
</dbReference>
<feature type="compositionally biased region" description="Gly residues" evidence="12">
    <location>
        <begin position="433"/>
        <end position="442"/>
    </location>
</feature>
<feature type="compositionally biased region" description="Low complexity" evidence="12">
    <location>
        <begin position="306"/>
        <end position="317"/>
    </location>
</feature>
<evidence type="ECO:0000256" key="8">
    <source>
        <dbReference type="ARBA" id="ARBA00023163"/>
    </source>
</evidence>
<dbReference type="GO" id="GO:0000932">
    <property type="term" value="C:P-body"/>
    <property type="evidence" value="ECO:0007669"/>
    <property type="project" value="UniProtKB-UniRule"/>
</dbReference>
<dbReference type="OMA" id="YKPQTPY"/>
<dbReference type="GeneID" id="17271979"/>
<evidence type="ECO:0000256" key="6">
    <source>
        <dbReference type="ARBA" id="ARBA00022553"/>
    </source>
</evidence>
<evidence type="ECO:0000256" key="1">
    <source>
        <dbReference type="ARBA" id="ARBA00004123"/>
    </source>
</evidence>
<dbReference type="Pfam" id="PF04065">
    <property type="entry name" value="Not3"/>
    <property type="match status" value="1"/>
</dbReference>
<dbReference type="Gene3D" id="2.30.30.1020">
    <property type="entry name" value="CCR4-NOT complex subunit 2/3/5, C-terminal domain"/>
    <property type="match status" value="1"/>
</dbReference>
<dbReference type="InterPro" id="IPR040168">
    <property type="entry name" value="Not2/3/5"/>
</dbReference>
<name>A0A0D3JSE8_EMIH1</name>
<reference evidence="16" key="1">
    <citation type="journal article" date="2013" name="Nature">
        <title>Pan genome of the phytoplankton Emiliania underpins its global distribution.</title>
        <authorList>
            <person name="Read B.A."/>
            <person name="Kegel J."/>
            <person name="Klute M.J."/>
            <person name="Kuo A."/>
            <person name="Lefebvre S.C."/>
            <person name="Maumus F."/>
            <person name="Mayer C."/>
            <person name="Miller J."/>
            <person name="Monier A."/>
            <person name="Salamov A."/>
            <person name="Young J."/>
            <person name="Aguilar M."/>
            <person name="Claverie J.M."/>
            <person name="Frickenhaus S."/>
            <person name="Gonzalez K."/>
            <person name="Herman E.K."/>
            <person name="Lin Y.C."/>
            <person name="Napier J."/>
            <person name="Ogata H."/>
            <person name="Sarno A.F."/>
            <person name="Shmutz J."/>
            <person name="Schroeder D."/>
            <person name="de Vargas C."/>
            <person name="Verret F."/>
            <person name="von Dassow P."/>
            <person name="Valentin K."/>
            <person name="Van de Peer Y."/>
            <person name="Wheeler G."/>
            <person name="Dacks J.B."/>
            <person name="Delwiche C.F."/>
            <person name="Dyhrman S.T."/>
            <person name="Glockner G."/>
            <person name="John U."/>
            <person name="Richards T."/>
            <person name="Worden A.Z."/>
            <person name="Zhang X."/>
            <person name="Grigoriev I.V."/>
            <person name="Allen A.E."/>
            <person name="Bidle K."/>
            <person name="Borodovsky M."/>
            <person name="Bowler C."/>
            <person name="Brownlee C."/>
            <person name="Cock J.M."/>
            <person name="Elias M."/>
            <person name="Gladyshev V.N."/>
            <person name="Groth M."/>
            <person name="Guda C."/>
            <person name="Hadaegh A."/>
            <person name="Iglesias-Rodriguez M.D."/>
            <person name="Jenkins J."/>
            <person name="Jones B.M."/>
            <person name="Lawson T."/>
            <person name="Leese F."/>
            <person name="Lindquist E."/>
            <person name="Lobanov A."/>
            <person name="Lomsadze A."/>
            <person name="Malik S.B."/>
            <person name="Marsh M.E."/>
            <person name="Mackinder L."/>
            <person name="Mock T."/>
            <person name="Mueller-Roeber B."/>
            <person name="Pagarete A."/>
            <person name="Parker M."/>
            <person name="Probert I."/>
            <person name="Quesneville H."/>
            <person name="Raines C."/>
            <person name="Rensing S.A."/>
            <person name="Riano-Pachon D.M."/>
            <person name="Richier S."/>
            <person name="Rokitta S."/>
            <person name="Shiraiwa Y."/>
            <person name="Soanes D.M."/>
            <person name="van der Giezen M."/>
            <person name="Wahlund T.M."/>
            <person name="Williams B."/>
            <person name="Wilson W."/>
            <person name="Wolfe G."/>
            <person name="Wurch L.L."/>
        </authorList>
    </citation>
    <scope>NUCLEOTIDE SEQUENCE</scope>
</reference>
<protein>
    <recommendedName>
        <fullName evidence="17">CCR4-NOT transcription complex subunit 3</fullName>
    </recommendedName>
</protein>
<dbReference type="InterPro" id="IPR012270">
    <property type="entry name" value="CCR4-NOT_su3/5"/>
</dbReference>
<sequence length="643" mass="70541">MAANRKLQGEIDRTLKKVQEGVEIFDEIWEKVYNAQNQNQKEKFESELKSQIKKLQRYRDDIKTWITNSDIKDKRPLTDARKLIETEMERFKVCEKEFKTKAFSKEGLSQQPKEDPKEKEKNKVRKWIAEKLETLASQTDAYEVEIENSTSSKGKKNKKNDSVLKYETLIERVHYHEEKLEVVLRLLENETLSAEDIEPIQEQLDYLLEQMVDGNTDEVEMIDDETIYEDLGLEDQAGDEQPQEEAKEEKKPSKEEKKGRKGGGDDDDKKEKKKEKPAPAQEIALPTLNAAAKATPLPKPGKEPAKPAAKQPATASPLPTVSGRGGKAAASVTLAAPQAARSGRAAAAPPAAAPAEPAAQLFARVAQRPSKEEPPAVSSGKGCGGLPAASAQPPQPQPAQPPAGLPTTTAAARLGDSLGEGSGRDSGESIFSAGGGAAGPDGGAIAASRGSGSAPGSGSTAAAAATRGPPADMSLTAEEAAPLEALGSAGATFLDEALDEAQQLQMLHLSLQNLPEAGDSERPKTYVPRNPYPTPSSFPQAPAAVFDSPSAFDKFDTDTLFFIFYYQQGTYQQYLAARELKKQSWRYHKKYLTWFQRHEEPKLTADDYEQGTYVYFDYETGWCQRIKSEFTFEYGYLEDELPS</sequence>
<dbReference type="PANTHER" id="PTHR23326">
    <property type="entry name" value="CCR4 NOT-RELATED"/>
    <property type="match status" value="1"/>
</dbReference>
<dbReference type="RefSeq" id="XP_005778862.1">
    <property type="nucleotide sequence ID" value="XM_005778805.1"/>
</dbReference>
<accession>A0A0D3JSE8</accession>
<dbReference type="InterPro" id="IPR007207">
    <property type="entry name" value="Not_N"/>
</dbReference>
<dbReference type="HOGENOM" id="CLU_013819_3_0_1"/>
<evidence type="ECO:0000256" key="7">
    <source>
        <dbReference type="ARBA" id="ARBA00023015"/>
    </source>
</evidence>
<keyword evidence="4 10" id="KW-0963">Cytoplasm</keyword>
<dbReference type="GO" id="GO:0005634">
    <property type="term" value="C:nucleus"/>
    <property type="evidence" value="ECO:0007669"/>
    <property type="project" value="UniProtKB-SubCell"/>
</dbReference>
<evidence type="ECO:0000256" key="2">
    <source>
        <dbReference type="ARBA" id="ARBA00004496"/>
    </source>
</evidence>
<keyword evidence="7 10" id="KW-0805">Transcription regulation</keyword>
<proteinExistence type="inferred from homology"/>
<evidence type="ECO:0000256" key="3">
    <source>
        <dbReference type="ARBA" id="ARBA00007682"/>
    </source>
</evidence>
<evidence type="ECO:0000313" key="16">
    <source>
        <dbReference type="Proteomes" id="UP000013827"/>
    </source>
</evidence>
<dbReference type="STRING" id="2903.R1CTS1"/>
<dbReference type="InterPro" id="IPR007282">
    <property type="entry name" value="NOT2/3/5_C"/>
</dbReference>
<evidence type="ECO:0000259" key="14">
    <source>
        <dbReference type="Pfam" id="PF04153"/>
    </source>
</evidence>
<keyword evidence="11" id="KW-0175">Coiled coil</keyword>
<comment type="similarity">
    <text evidence="3 10">Belongs to the CNOT2/3/5 family.</text>
</comment>
<evidence type="ECO:0000256" key="11">
    <source>
        <dbReference type="SAM" id="Coils"/>
    </source>
</evidence>
<dbReference type="GO" id="GO:0006355">
    <property type="term" value="P:regulation of DNA-templated transcription"/>
    <property type="evidence" value="ECO:0007669"/>
    <property type="project" value="InterPro"/>
</dbReference>
<evidence type="ECO:0000313" key="15">
    <source>
        <dbReference type="EnsemblProtists" id="EOD26433"/>
    </source>
</evidence>
<feature type="domain" description="CCR4-Not complex component Not N-terminal" evidence="13">
    <location>
        <begin position="4"/>
        <end position="233"/>
    </location>
</feature>
<evidence type="ECO:0000259" key="13">
    <source>
        <dbReference type="Pfam" id="PF04065"/>
    </source>
</evidence>
<keyword evidence="5 10" id="KW-0678">Repressor</keyword>
<comment type="subcellular location">
    <subcellularLocation>
        <location evidence="2 10">Cytoplasm</location>
    </subcellularLocation>
    <subcellularLocation>
        <location evidence="1 10">Nucleus</location>
    </subcellularLocation>
</comment>
<dbReference type="Proteomes" id="UP000013827">
    <property type="component" value="Unassembled WGS sequence"/>
</dbReference>
<feature type="region of interest" description="Disordered" evidence="12">
    <location>
        <begin position="514"/>
        <end position="534"/>
    </location>
</feature>
<keyword evidence="9 10" id="KW-0539">Nucleus</keyword>
<evidence type="ECO:0000256" key="4">
    <source>
        <dbReference type="ARBA" id="ARBA00022490"/>
    </source>
</evidence>
<dbReference type="GO" id="GO:0030015">
    <property type="term" value="C:CCR4-NOT core complex"/>
    <property type="evidence" value="ECO:0007669"/>
    <property type="project" value="UniProtKB-UniRule"/>
</dbReference>
<feature type="compositionally biased region" description="Low complexity" evidence="12">
    <location>
        <begin position="443"/>
        <end position="470"/>
    </location>
</feature>
<evidence type="ECO:0000256" key="9">
    <source>
        <dbReference type="ARBA" id="ARBA00023242"/>
    </source>
</evidence>
<feature type="region of interest" description="Disordered" evidence="12">
    <location>
        <begin position="229"/>
        <end position="470"/>
    </location>
</feature>
<dbReference type="Pfam" id="PF04153">
    <property type="entry name" value="NOT2_3_5_C"/>
    <property type="match status" value="1"/>
</dbReference>
<feature type="domain" description="NOT2/NOT3/NOT5 C-terminal" evidence="14">
    <location>
        <begin position="510"/>
        <end position="637"/>
    </location>
</feature>
<feature type="compositionally biased region" description="Basic and acidic residues" evidence="12">
    <location>
        <begin position="244"/>
        <end position="277"/>
    </location>
</feature>
<dbReference type="AlphaFoldDB" id="A0A0D3JSE8"/>